<gene>
    <name evidence="5" type="primary">OPR1_1</name>
    <name evidence="5" type="ORF">PHYBOEH_004392</name>
</gene>
<dbReference type="PANTHER" id="PTHR22893:SF91">
    <property type="entry name" value="NADPH DEHYDROGENASE 2-RELATED"/>
    <property type="match status" value="1"/>
</dbReference>
<keyword evidence="6" id="KW-1185">Reference proteome</keyword>
<evidence type="ECO:0000256" key="1">
    <source>
        <dbReference type="ARBA" id="ARBA00001917"/>
    </source>
</evidence>
<feature type="domain" description="NADH:flavin oxidoreductase/NADH oxidase N-terminal" evidence="4">
    <location>
        <begin position="8"/>
        <end position="347"/>
    </location>
</feature>
<dbReference type="Pfam" id="PF00724">
    <property type="entry name" value="Oxidored_FMN"/>
    <property type="match status" value="1"/>
</dbReference>
<dbReference type="PANTHER" id="PTHR22893">
    <property type="entry name" value="NADH OXIDOREDUCTASE-RELATED"/>
    <property type="match status" value="1"/>
</dbReference>
<comment type="caution">
    <text evidence="5">The sequence shown here is derived from an EMBL/GenBank/DDBJ whole genome shotgun (WGS) entry which is preliminary data.</text>
</comment>
<protein>
    <submittedName>
        <fullName evidence="5">12-oxophytodienoate reductase 1</fullName>
    </submittedName>
</protein>
<proteinExistence type="inferred from homology"/>
<name>A0A8T1WTF3_9STRA</name>
<evidence type="ECO:0000313" key="6">
    <source>
        <dbReference type="Proteomes" id="UP000693981"/>
    </source>
</evidence>
<evidence type="ECO:0000256" key="3">
    <source>
        <dbReference type="ARBA" id="ARBA00023002"/>
    </source>
</evidence>
<dbReference type="CDD" id="cd02933">
    <property type="entry name" value="OYE_like_FMN"/>
    <property type="match status" value="1"/>
</dbReference>
<dbReference type="GO" id="GO:0010181">
    <property type="term" value="F:FMN binding"/>
    <property type="evidence" value="ECO:0007669"/>
    <property type="project" value="InterPro"/>
</dbReference>
<keyword evidence="3" id="KW-0560">Oxidoreductase</keyword>
<dbReference type="OrthoDB" id="276546at2759"/>
<evidence type="ECO:0000256" key="2">
    <source>
        <dbReference type="ARBA" id="ARBA00005979"/>
    </source>
</evidence>
<dbReference type="InterPro" id="IPR001155">
    <property type="entry name" value="OxRdtase_FMN_N"/>
</dbReference>
<evidence type="ECO:0000259" key="4">
    <source>
        <dbReference type="Pfam" id="PF00724"/>
    </source>
</evidence>
<dbReference type="AlphaFoldDB" id="A0A8T1WTF3"/>
<dbReference type="FunFam" id="3.20.20.70:FF:000059">
    <property type="entry name" value="N-ethylmaleimide reductase, FMN-linked"/>
    <property type="match status" value="1"/>
</dbReference>
<dbReference type="Proteomes" id="UP000693981">
    <property type="component" value="Unassembled WGS sequence"/>
</dbReference>
<accession>A0A8T1WTF3</accession>
<dbReference type="InterPro" id="IPR045247">
    <property type="entry name" value="Oye-like"/>
</dbReference>
<dbReference type="EMBL" id="JAGDFL010000232">
    <property type="protein sequence ID" value="KAG7394990.1"/>
    <property type="molecule type" value="Genomic_DNA"/>
</dbReference>
<evidence type="ECO:0000313" key="5">
    <source>
        <dbReference type="EMBL" id="KAG7394990.1"/>
    </source>
</evidence>
<sequence>MASASSAKLFSPTKLGGKSSPVQLNHRVVMAPLTRLRTGESGAPGPSVVEHYAQRATDGGLLIAEATHISATGYGYFGAPGLYEQDQLDGWKNVTDAVHKKGGKIFVQLWHTGRVSHPLNQPNEQLPVSSSATTVDDIHTFAVTREGRKDYVTPRALEADEIPGIIADYKRAAENAIAAGFDGVELHAANGYLLEQFLCDSVNKRTDNYGGSIENRARIIFKALEAILSSLPSSQVGIRLSPFGDTFGCKDSTPRDTYGYVVSKLNDYDLAYLHVIERRGMHAASVELPEVGVTKYFRDAYKGVLLSASGYTRAEAIKSIEEDAADFVVFGRDFIANPDLVERLRLDAELNEQDMKTFYPAPDVPYEKGYTDYPFLTQQP</sequence>
<comment type="similarity">
    <text evidence="2">Belongs to the NADH:flavin oxidoreductase/NADH oxidase family.</text>
</comment>
<dbReference type="GO" id="GO:0016628">
    <property type="term" value="F:oxidoreductase activity, acting on the CH-CH group of donors, NAD or NADP as acceptor"/>
    <property type="evidence" value="ECO:0007669"/>
    <property type="project" value="UniProtKB-ARBA"/>
</dbReference>
<organism evidence="5 6">
    <name type="scientific">Phytophthora boehmeriae</name>
    <dbReference type="NCBI Taxonomy" id="109152"/>
    <lineage>
        <taxon>Eukaryota</taxon>
        <taxon>Sar</taxon>
        <taxon>Stramenopiles</taxon>
        <taxon>Oomycota</taxon>
        <taxon>Peronosporomycetes</taxon>
        <taxon>Peronosporales</taxon>
        <taxon>Peronosporaceae</taxon>
        <taxon>Phytophthora</taxon>
    </lineage>
</organism>
<dbReference type="GO" id="GO:0005829">
    <property type="term" value="C:cytosol"/>
    <property type="evidence" value="ECO:0007669"/>
    <property type="project" value="UniProtKB-ARBA"/>
</dbReference>
<comment type="cofactor">
    <cofactor evidence="1">
        <name>FMN</name>
        <dbReference type="ChEBI" id="CHEBI:58210"/>
    </cofactor>
</comment>
<reference evidence="5" key="1">
    <citation type="submission" date="2021-02" db="EMBL/GenBank/DDBJ databases">
        <authorList>
            <person name="Palmer J.M."/>
        </authorList>
    </citation>
    <scope>NUCLEOTIDE SEQUENCE</scope>
    <source>
        <strain evidence="5">SCRP23</strain>
    </source>
</reference>